<dbReference type="GeneID" id="8439788"/>
<dbReference type="AlphaFoldDB" id="C4JYD5"/>
<organism evidence="2 3">
    <name type="scientific">Uncinocarpus reesii (strain UAMH 1704)</name>
    <dbReference type="NCBI Taxonomy" id="336963"/>
    <lineage>
        <taxon>Eukaryota</taxon>
        <taxon>Fungi</taxon>
        <taxon>Dikarya</taxon>
        <taxon>Ascomycota</taxon>
        <taxon>Pezizomycotina</taxon>
        <taxon>Eurotiomycetes</taxon>
        <taxon>Eurotiomycetidae</taxon>
        <taxon>Onygenales</taxon>
        <taxon>Onygenaceae</taxon>
        <taxon>Uncinocarpus</taxon>
    </lineage>
</organism>
<keyword evidence="1" id="KW-0175">Coiled coil</keyword>
<reference evidence="3" key="1">
    <citation type="journal article" date="2009" name="Genome Res.">
        <title>Comparative genomic analyses of the human fungal pathogens Coccidioides and their relatives.</title>
        <authorList>
            <person name="Sharpton T.J."/>
            <person name="Stajich J.E."/>
            <person name="Rounsley S.D."/>
            <person name="Gardner M.J."/>
            <person name="Wortman J.R."/>
            <person name="Jordar V.S."/>
            <person name="Maiti R."/>
            <person name="Kodira C.D."/>
            <person name="Neafsey D.E."/>
            <person name="Zeng Q."/>
            <person name="Hung C.-Y."/>
            <person name="McMahan C."/>
            <person name="Muszewska A."/>
            <person name="Grynberg M."/>
            <person name="Mandel M.A."/>
            <person name="Kellner E.M."/>
            <person name="Barker B.M."/>
            <person name="Galgiani J.N."/>
            <person name="Orbach M.J."/>
            <person name="Kirkland T.N."/>
            <person name="Cole G.T."/>
            <person name="Henn M.R."/>
            <person name="Birren B.W."/>
            <person name="Taylor J.W."/>
        </authorList>
    </citation>
    <scope>NUCLEOTIDE SEQUENCE [LARGE SCALE GENOMIC DNA]</scope>
    <source>
        <strain evidence="3">UAMH 1704</strain>
    </source>
</reference>
<dbReference type="Proteomes" id="UP000002058">
    <property type="component" value="Unassembled WGS sequence"/>
</dbReference>
<dbReference type="Gene3D" id="1.20.5.340">
    <property type="match status" value="1"/>
</dbReference>
<dbReference type="EMBL" id="CH476619">
    <property type="protein sequence ID" value="EEP82321.1"/>
    <property type="molecule type" value="Genomic_DNA"/>
</dbReference>
<dbReference type="HOGENOM" id="CLU_1005412_0_0_1"/>
<keyword evidence="3" id="KW-1185">Reference proteome</keyword>
<protein>
    <submittedName>
        <fullName evidence="2">Uncharacterized protein</fullName>
    </submittedName>
</protein>
<dbReference type="KEGG" id="ure:UREG_07186"/>
<dbReference type="OrthoDB" id="4171540at2759"/>
<dbReference type="VEuPathDB" id="FungiDB:UREG_07186"/>
<evidence type="ECO:0000313" key="2">
    <source>
        <dbReference type="EMBL" id="EEP82321.1"/>
    </source>
</evidence>
<sequence>MSPIDDMYEIAYYKTGLSSHVRSNPHQSLMQSIQNDQILEYPEKMCIGNREAFQMKDRLDQALGRLDEFDEEFRTTKARFEANDEELRTTKARLEANDEELRTTTARLEELEKRDREQEDALILLRMRACEDRYAVQRNHQADRSVKQGGNRVAHGGNIVFDLKAIEYACRTGANHCQDYKTDFGAVYWIPFDRAVTSIKTFPRELIRICNTVASVEELYQYRNSKYQTDRNAAINFGAGIIQDALQAIDSGDLSPFRDGAGLAAKVQQFDVMVNNL</sequence>
<name>C4JYD5_UNCRE</name>
<gene>
    <name evidence="2" type="ORF">UREG_07186</name>
</gene>
<evidence type="ECO:0000313" key="3">
    <source>
        <dbReference type="Proteomes" id="UP000002058"/>
    </source>
</evidence>
<evidence type="ECO:0000256" key="1">
    <source>
        <dbReference type="SAM" id="Coils"/>
    </source>
</evidence>
<dbReference type="RefSeq" id="XP_002582413.1">
    <property type="nucleotide sequence ID" value="XM_002582367.1"/>
</dbReference>
<proteinExistence type="predicted"/>
<feature type="coiled-coil region" evidence="1">
    <location>
        <begin position="77"/>
        <end position="128"/>
    </location>
</feature>
<dbReference type="InParanoid" id="C4JYD5"/>
<accession>C4JYD5</accession>